<dbReference type="EMBL" id="BK016018">
    <property type="protein sequence ID" value="DAF89967.1"/>
    <property type="molecule type" value="Genomic_DNA"/>
</dbReference>
<accession>A0A8S5U687</accession>
<evidence type="ECO:0000313" key="1">
    <source>
        <dbReference type="EMBL" id="DAF89967.1"/>
    </source>
</evidence>
<name>A0A8S5U687_9CAUD</name>
<protein>
    <submittedName>
        <fullName evidence="1">Uncharacterized protein</fullName>
    </submittedName>
</protein>
<reference evidence="1" key="1">
    <citation type="journal article" date="2021" name="Proc. Natl. Acad. Sci. U.S.A.">
        <title>A Catalog of Tens of Thousands of Viruses from Human Metagenomes Reveals Hidden Associations with Chronic Diseases.</title>
        <authorList>
            <person name="Tisza M.J."/>
            <person name="Buck C.B."/>
        </authorList>
    </citation>
    <scope>NUCLEOTIDE SEQUENCE</scope>
    <source>
        <strain evidence="1">CtwHj1</strain>
    </source>
</reference>
<proteinExistence type="predicted"/>
<organism evidence="1">
    <name type="scientific">Siphoviridae sp. ctwHj1</name>
    <dbReference type="NCBI Taxonomy" id="2825727"/>
    <lineage>
        <taxon>Viruses</taxon>
        <taxon>Duplodnaviria</taxon>
        <taxon>Heunggongvirae</taxon>
        <taxon>Uroviricota</taxon>
        <taxon>Caudoviricetes</taxon>
    </lineage>
</organism>
<sequence length="462" mass="49577">MATCPDVLLGRKQQVWVALEDTPGMIAFPSAQDIINPTSDVAMNQETPVTDSREKADTLDVLNVFQGIASEGSATLNFYLRTAGVDKPPQGERLIVAAIGKIAAPATGELEEAILDSDTTITIENVVGTLPRRGVIELTSTDQKEQILYTLAEESPSLPGTWTLSNLTRGYNGTTAMSGTIGDSVAVKSRWYAQDTCRSAVSIWVRTDTLLQCMVGSSVTQFTIPFQEEDAVELQFTVSGQRVYNAGRSDLSAIAEKSATSLKVDDARAFFVGQRIQNLTKKDDNAEAGYAVTAINEDTNTLTIAPGISSAWAVDDVITWWMPSGTPVGDEVENRDTVVFVAGESLVMLPGSLSIGTPVGRIATVGTRFPGQGIDTTRNITIDYTMLATNDAAVRLRDGFEGTEQRFDAVMGNRQGRKMAAVGPRMKLTTASVTFQDPAVTLASNGRFLGIKGEDSLQLILE</sequence>